<evidence type="ECO:0000256" key="6">
    <source>
        <dbReference type="SAM" id="Phobius"/>
    </source>
</evidence>
<dbReference type="GO" id="GO:0005886">
    <property type="term" value="C:plasma membrane"/>
    <property type="evidence" value="ECO:0007669"/>
    <property type="project" value="UniProtKB-SubCell"/>
</dbReference>
<evidence type="ECO:0000256" key="4">
    <source>
        <dbReference type="ARBA" id="ARBA00022989"/>
    </source>
</evidence>
<evidence type="ECO:0000313" key="9">
    <source>
        <dbReference type="Proteomes" id="UP000231701"/>
    </source>
</evidence>
<dbReference type="EMBL" id="CP018799">
    <property type="protein sequence ID" value="ATX79923.1"/>
    <property type="molecule type" value="Genomic_DNA"/>
</dbReference>
<dbReference type="Pfam" id="PF00482">
    <property type="entry name" value="T2SSF"/>
    <property type="match status" value="1"/>
</dbReference>
<evidence type="ECO:0000313" key="8">
    <source>
        <dbReference type="EMBL" id="ATX79923.1"/>
    </source>
</evidence>
<keyword evidence="2" id="KW-1003">Cell membrane</keyword>
<protein>
    <submittedName>
        <fullName evidence="8">Tight adherence protein C</fullName>
    </submittedName>
</protein>
<dbReference type="RefSeq" id="WP_100277755.1">
    <property type="nucleotide sequence ID" value="NZ_CP018799.1"/>
</dbReference>
<feature type="transmembrane region" description="Helical" evidence="6">
    <location>
        <begin position="20"/>
        <end position="40"/>
    </location>
</feature>
<proteinExistence type="predicted"/>
<evidence type="ECO:0000256" key="1">
    <source>
        <dbReference type="ARBA" id="ARBA00004651"/>
    </source>
</evidence>
<keyword evidence="9" id="KW-1185">Reference proteome</keyword>
<dbReference type="Proteomes" id="UP000231701">
    <property type="component" value="Chromosome"/>
</dbReference>
<keyword evidence="5 6" id="KW-0472">Membrane</keyword>
<dbReference type="InterPro" id="IPR018076">
    <property type="entry name" value="T2SS_GspF_dom"/>
</dbReference>
<evidence type="ECO:0000256" key="3">
    <source>
        <dbReference type="ARBA" id="ARBA00022692"/>
    </source>
</evidence>
<sequence length="329" mass="36608">MKELTAIISSFFNTANEFTLLGLVFIATALLFFGLFTWLMGGMTPLQRRLNAIEHPEEVAAQEDHDQREGRFFVRIAESASNMVIPDQGWADSAMKMKLVRAGYYAPRAMRIFIGNKVILGLLIPAVIIIVAIMVGYSPAAGNLYVIMLLVLAAILGYYLPDFIVIRRINKRRLDFAESFPDAMDMFVVCVEAGLGLDAAIQRVSEELRHSHAVLAGEFSVVSLELRSGKSREEALRALAERTGLDEVHELVTLLVQADHFGTSIAEALRTHAKEMRQLRMQRARERAAKLPVKMIFPIILFIFPALFLVILGPAFIRILEGFKGMGGG</sequence>
<dbReference type="AlphaFoldDB" id="A0A2K8KYD5"/>
<dbReference type="OrthoDB" id="9810662at2"/>
<keyword evidence="3 6" id="KW-0812">Transmembrane</keyword>
<name>A0A2K8KYD5_MARES</name>
<evidence type="ECO:0000256" key="5">
    <source>
        <dbReference type="ARBA" id="ARBA00023136"/>
    </source>
</evidence>
<dbReference type="PANTHER" id="PTHR35007">
    <property type="entry name" value="INTEGRAL MEMBRANE PROTEIN-RELATED"/>
    <property type="match status" value="1"/>
</dbReference>
<comment type="subcellular location">
    <subcellularLocation>
        <location evidence="1">Cell membrane</location>
        <topology evidence="1">Multi-pass membrane protein</topology>
    </subcellularLocation>
</comment>
<feature type="transmembrane region" description="Helical" evidence="6">
    <location>
        <begin position="118"/>
        <end position="138"/>
    </location>
</feature>
<keyword evidence="4 6" id="KW-1133">Transmembrane helix</keyword>
<evidence type="ECO:0000259" key="7">
    <source>
        <dbReference type="Pfam" id="PF00482"/>
    </source>
</evidence>
<reference evidence="8 9" key="1">
    <citation type="submission" date="2016-12" db="EMBL/GenBank/DDBJ databases">
        <title>Isolation and genomic insights into novel planktonic Zetaproteobacteria from stratified waters of the Chesapeake Bay.</title>
        <authorList>
            <person name="McAllister S.M."/>
            <person name="Kato S."/>
            <person name="Chan C.S."/>
            <person name="Chiu B.K."/>
            <person name="Field E.K."/>
        </authorList>
    </citation>
    <scope>NUCLEOTIDE SEQUENCE [LARGE SCALE GENOMIC DNA]</scope>
    <source>
        <strain evidence="8 9">CP-5</strain>
    </source>
</reference>
<evidence type="ECO:0000256" key="2">
    <source>
        <dbReference type="ARBA" id="ARBA00022475"/>
    </source>
</evidence>
<dbReference type="PANTHER" id="PTHR35007:SF2">
    <property type="entry name" value="PILUS ASSEMBLE PROTEIN"/>
    <property type="match status" value="1"/>
</dbReference>
<feature type="domain" description="Type II secretion system protein GspF" evidence="7">
    <location>
        <begin position="185"/>
        <end position="312"/>
    </location>
</feature>
<gene>
    <name evidence="8" type="ORF">Ga0123461_1509</name>
</gene>
<dbReference type="KEGG" id="maes:Ga0123461_1509"/>
<feature type="transmembrane region" description="Helical" evidence="6">
    <location>
        <begin position="295"/>
        <end position="317"/>
    </location>
</feature>
<organism evidence="8 9">
    <name type="scientific">Mariprofundus aestuarium</name>
    <dbReference type="NCBI Taxonomy" id="1921086"/>
    <lineage>
        <taxon>Bacteria</taxon>
        <taxon>Pseudomonadati</taxon>
        <taxon>Pseudomonadota</taxon>
        <taxon>Candidatius Mariprofundia</taxon>
        <taxon>Mariprofundales</taxon>
        <taxon>Mariprofundaceae</taxon>
        <taxon>Mariprofundus</taxon>
    </lineage>
</organism>
<feature type="transmembrane region" description="Helical" evidence="6">
    <location>
        <begin position="144"/>
        <end position="166"/>
    </location>
</feature>
<accession>A0A2K8KYD5</accession>